<sequence>MSPGSSFVSSPRLSSSSPYTLFSDLQHFQSYPYRSSPNIMNRSASRFLVVSDTHDLDYQDERSPLHQLRRVDVLLHCGDLTQKGGMPEFRKAFNMIKDVDAEIKLVIAGNHDLELDPDFDLDEPDDHKAAVAIWTGPEAKDAGIFFLDEGTHELVLSDGSSFCIYASPYTPRFGGWAFGHCHHLDRFNGPDDTPNKSIATEPIPRDIDIVMTHGPPKGILDFSTFGGHCGGSNLLAAVKRTRPRMHCFGHFHERYGTAFLKLDDPKPNRRHDGEIRIIKADSNDPPCIFDASEGTLMVNAALQTGPSEWANKPCLVEMTLPMARQLTPP</sequence>
<dbReference type="CDD" id="cd07379">
    <property type="entry name" value="MPP_239FB"/>
    <property type="match status" value="1"/>
</dbReference>
<proteinExistence type="predicted"/>
<keyword evidence="3" id="KW-1185">Reference proteome</keyword>
<dbReference type="EMBL" id="JAESVG020000008">
    <property type="protein sequence ID" value="KAG8625206.1"/>
    <property type="molecule type" value="Genomic_DNA"/>
</dbReference>
<evidence type="ECO:0000313" key="3">
    <source>
        <dbReference type="Proteomes" id="UP000809789"/>
    </source>
</evidence>
<dbReference type="PANTHER" id="PTHR12905:SF0">
    <property type="entry name" value="CALCINEURIN-LIKE PHOSPHOESTERASE DOMAIN-CONTAINING PROTEIN"/>
    <property type="match status" value="1"/>
</dbReference>
<dbReference type="InterPro" id="IPR004843">
    <property type="entry name" value="Calcineurin-like_PHP"/>
</dbReference>
<protein>
    <recommendedName>
        <fullName evidence="1">Calcineurin-like phosphoesterase domain-containing protein</fullName>
    </recommendedName>
</protein>
<reference evidence="2" key="1">
    <citation type="submission" date="2021-07" db="EMBL/GenBank/DDBJ databases">
        <title>Elsinoe batatas strain:CRI-CJ2 Genome sequencing and assembly.</title>
        <authorList>
            <person name="Huang L."/>
        </authorList>
    </citation>
    <scope>NUCLEOTIDE SEQUENCE</scope>
    <source>
        <strain evidence="2">CRI-CJ2</strain>
    </source>
</reference>
<dbReference type="Gene3D" id="3.60.21.10">
    <property type="match status" value="1"/>
</dbReference>
<accession>A0A8K0L067</accession>
<name>A0A8K0L067_9PEZI</name>
<dbReference type="InterPro" id="IPR051693">
    <property type="entry name" value="UPF0046_metallophosphoest"/>
</dbReference>
<dbReference type="Pfam" id="PF00149">
    <property type="entry name" value="Metallophos"/>
    <property type="match status" value="1"/>
</dbReference>
<feature type="domain" description="Calcineurin-like phosphoesterase" evidence="1">
    <location>
        <begin position="46"/>
        <end position="253"/>
    </location>
</feature>
<gene>
    <name evidence="2" type="ORF">KVT40_006957</name>
</gene>
<organism evidence="2 3">
    <name type="scientific">Elsinoe batatas</name>
    <dbReference type="NCBI Taxonomy" id="2601811"/>
    <lineage>
        <taxon>Eukaryota</taxon>
        <taxon>Fungi</taxon>
        <taxon>Dikarya</taxon>
        <taxon>Ascomycota</taxon>
        <taxon>Pezizomycotina</taxon>
        <taxon>Dothideomycetes</taxon>
        <taxon>Dothideomycetidae</taxon>
        <taxon>Myriangiales</taxon>
        <taxon>Elsinoaceae</taxon>
        <taxon>Elsinoe</taxon>
    </lineage>
</organism>
<dbReference type="GO" id="GO:0016787">
    <property type="term" value="F:hydrolase activity"/>
    <property type="evidence" value="ECO:0007669"/>
    <property type="project" value="InterPro"/>
</dbReference>
<dbReference type="PANTHER" id="PTHR12905">
    <property type="entry name" value="METALLOPHOSPHOESTERASE"/>
    <property type="match status" value="1"/>
</dbReference>
<dbReference type="SUPFAM" id="SSF56300">
    <property type="entry name" value="Metallo-dependent phosphatases"/>
    <property type="match status" value="1"/>
</dbReference>
<evidence type="ECO:0000313" key="2">
    <source>
        <dbReference type="EMBL" id="KAG8625206.1"/>
    </source>
</evidence>
<evidence type="ECO:0000259" key="1">
    <source>
        <dbReference type="Pfam" id="PF00149"/>
    </source>
</evidence>
<dbReference type="AlphaFoldDB" id="A0A8K0L067"/>
<comment type="caution">
    <text evidence="2">The sequence shown here is derived from an EMBL/GenBank/DDBJ whole genome shotgun (WGS) entry which is preliminary data.</text>
</comment>
<dbReference type="InterPro" id="IPR029052">
    <property type="entry name" value="Metallo-depent_PP-like"/>
</dbReference>
<dbReference type="OrthoDB" id="630188at2759"/>
<dbReference type="Proteomes" id="UP000809789">
    <property type="component" value="Unassembled WGS sequence"/>
</dbReference>